<dbReference type="EMBL" id="CM056744">
    <property type="protein sequence ID" value="KAJ8667047.1"/>
    <property type="molecule type" value="Genomic_DNA"/>
</dbReference>
<reference evidence="1" key="1">
    <citation type="submission" date="2023-04" db="EMBL/GenBank/DDBJ databases">
        <title>A chromosome-level genome assembly of the parasitoid wasp Eretmocerus hayati.</title>
        <authorList>
            <person name="Zhong Y."/>
            <person name="Liu S."/>
            <person name="Liu Y."/>
        </authorList>
    </citation>
    <scope>NUCLEOTIDE SEQUENCE</scope>
    <source>
        <strain evidence="1">ZJU_SS_LIU_2023</strain>
    </source>
</reference>
<evidence type="ECO:0000313" key="1">
    <source>
        <dbReference type="EMBL" id="KAJ8667047.1"/>
    </source>
</evidence>
<proteinExistence type="predicted"/>
<evidence type="ECO:0000313" key="2">
    <source>
        <dbReference type="Proteomes" id="UP001239111"/>
    </source>
</evidence>
<sequence>MPQATPPHQDASHSPISCASAASFSRLGPNCLMTRPHPEWTICLRSMSREEVLGPFQRWPRRGSPQGAIYKQERIPFWRPHCRTSRGKNGRSPFHALRETHKKSLCHAQRQMDRFSHRTADADLNGYRLILRRRHVLLRKCRGSEKGQFFHEKSDRRAPEYGNGLIDYVQGFVKRQKEALRLHSYREKEKIERQFEQDAKPVEDTAEVPTDDDLKPVPTKLLKRKEKAAPRPRKNQAAKTTANSDEDLIQFVEIHHLPVRELLVVVFDSQESRGLAQPESQEDPKITIIHECFSEDYEEDDDDECMNVDVESESDNYLSVCRVIEVDDG</sequence>
<gene>
    <name evidence="1" type="ORF">QAD02_008709</name>
</gene>
<organism evidence="1 2">
    <name type="scientific">Eretmocerus hayati</name>
    <dbReference type="NCBI Taxonomy" id="131215"/>
    <lineage>
        <taxon>Eukaryota</taxon>
        <taxon>Metazoa</taxon>
        <taxon>Ecdysozoa</taxon>
        <taxon>Arthropoda</taxon>
        <taxon>Hexapoda</taxon>
        <taxon>Insecta</taxon>
        <taxon>Pterygota</taxon>
        <taxon>Neoptera</taxon>
        <taxon>Endopterygota</taxon>
        <taxon>Hymenoptera</taxon>
        <taxon>Apocrita</taxon>
        <taxon>Proctotrupomorpha</taxon>
        <taxon>Chalcidoidea</taxon>
        <taxon>Aphelinidae</taxon>
        <taxon>Aphelininae</taxon>
        <taxon>Eretmocerus</taxon>
    </lineage>
</organism>
<dbReference type="Proteomes" id="UP001239111">
    <property type="component" value="Chromosome 4"/>
</dbReference>
<protein>
    <submittedName>
        <fullName evidence="1">Uncharacterized protein</fullName>
    </submittedName>
</protein>
<accession>A0ACC2N9M6</accession>
<keyword evidence="2" id="KW-1185">Reference proteome</keyword>
<comment type="caution">
    <text evidence="1">The sequence shown here is derived from an EMBL/GenBank/DDBJ whole genome shotgun (WGS) entry which is preliminary data.</text>
</comment>
<name>A0ACC2N9M6_9HYME</name>